<name>A0ABN7VZJ4_GIGMA</name>
<keyword evidence="2" id="KW-1185">Reference proteome</keyword>
<protein>
    <submittedName>
        <fullName evidence="1">13922_t:CDS:1</fullName>
    </submittedName>
</protein>
<evidence type="ECO:0000313" key="2">
    <source>
        <dbReference type="Proteomes" id="UP000789901"/>
    </source>
</evidence>
<dbReference type="EMBL" id="CAJVQB010026281">
    <property type="protein sequence ID" value="CAG8808189.1"/>
    <property type="molecule type" value="Genomic_DNA"/>
</dbReference>
<evidence type="ECO:0000313" key="1">
    <source>
        <dbReference type="EMBL" id="CAG8808189.1"/>
    </source>
</evidence>
<reference evidence="1 2" key="1">
    <citation type="submission" date="2021-06" db="EMBL/GenBank/DDBJ databases">
        <authorList>
            <person name="Kallberg Y."/>
            <person name="Tangrot J."/>
            <person name="Rosling A."/>
        </authorList>
    </citation>
    <scope>NUCLEOTIDE SEQUENCE [LARGE SCALE GENOMIC DNA]</scope>
    <source>
        <strain evidence="1 2">120-4 pot B 10/14</strain>
    </source>
</reference>
<proteinExistence type="predicted"/>
<organism evidence="1 2">
    <name type="scientific">Gigaspora margarita</name>
    <dbReference type="NCBI Taxonomy" id="4874"/>
    <lineage>
        <taxon>Eukaryota</taxon>
        <taxon>Fungi</taxon>
        <taxon>Fungi incertae sedis</taxon>
        <taxon>Mucoromycota</taxon>
        <taxon>Glomeromycotina</taxon>
        <taxon>Glomeromycetes</taxon>
        <taxon>Diversisporales</taxon>
        <taxon>Gigasporaceae</taxon>
        <taxon>Gigaspora</taxon>
    </lineage>
</organism>
<sequence length="72" mass="8339">SSAVSECNWSAFAHIQNKKRNQLTSVWLTKLVYINCNYHLNLPYQESVSTIARCTFVESYSFEETYEPDIGI</sequence>
<dbReference type="Proteomes" id="UP000789901">
    <property type="component" value="Unassembled WGS sequence"/>
</dbReference>
<comment type="caution">
    <text evidence="1">The sequence shown here is derived from an EMBL/GenBank/DDBJ whole genome shotgun (WGS) entry which is preliminary data.</text>
</comment>
<accession>A0ABN7VZJ4</accession>
<feature type="non-terminal residue" evidence="1">
    <location>
        <position position="1"/>
    </location>
</feature>
<gene>
    <name evidence="1" type="ORF">GMARGA_LOCUS24658</name>
</gene>